<proteinExistence type="predicted"/>
<organism evidence="1 2">
    <name type="scientific">Ilyodon furcidens</name>
    <name type="common">goldbreast splitfin</name>
    <dbReference type="NCBI Taxonomy" id="33524"/>
    <lineage>
        <taxon>Eukaryota</taxon>
        <taxon>Metazoa</taxon>
        <taxon>Chordata</taxon>
        <taxon>Craniata</taxon>
        <taxon>Vertebrata</taxon>
        <taxon>Euteleostomi</taxon>
        <taxon>Actinopterygii</taxon>
        <taxon>Neopterygii</taxon>
        <taxon>Teleostei</taxon>
        <taxon>Neoteleostei</taxon>
        <taxon>Acanthomorphata</taxon>
        <taxon>Ovalentaria</taxon>
        <taxon>Atherinomorphae</taxon>
        <taxon>Cyprinodontiformes</taxon>
        <taxon>Goodeidae</taxon>
        <taxon>Ilyodon</taxon>
    </lineage>
</organism>
<sequence>MKTPPLSRSLYLNLGSSRCEVTSPNMQLTVANNISPVWRPTVYSAQYWTVITVELWILAFSSRDSLVMDRDLFVSFHIKQNKMLGTYWSTRFYKCVFCPVGRGLHCLLTSKTLGTNCLVLAEFILILGER</sequence>
<evidence type="ECO:0000313" key="1">
    <source>
        <dbReference type="EMBL" id="MEQ2230437.1"/>
    </source>
</evidence>
<gene>
    <name evidence="1" type="ORF">ILYODFUR_029281</name>
</gene>
<evidence type="ECO:0000313" key="2">
    <source>
        <dbReference type="Proteomes" id="UP001482620"/>
    </source>
</evidence>
<reference evidence="1 2" key="1">
    <citation type="submission" date="2021-06" db="EMBL/GenBank/DDBJ databases">
        <authorList>
            <person name="Palmer J.M."/>
        </authorList>
    </citation>
    <scope>NUCLEOTIDE SEQUENCE [LARGE SCALE GENOMIC DNA]</scope>
    <source>
        <strain evidence="2">if_2019</strain>
        <tissue evidence="1">Muscle</tissue>
    </source>
</reference>
<protein>
    <submittedName>
        <fullName evidence="1">Uncharacterized protein</fullName>
    </submittedName>
</protein>
<accession>A0ABV0TFY2</accession>
<dbReference type="EMBL" id="JAHRIQ010027311">
    <property type="protein sequence ID" value="MEQ2230437.1"/>
    <property type="molecule type" value="Genomic_DNA"/>
</dbReference>
<name>A0ABV0TFY2_9TELE</name>
<dbReference type="Proteomes" id="UP001482620">
    <property type="component" value="Unassembled WGS sequence"/>
</dbReference>
<comment type="caution">
    <text evidence="1">The sequence shown here is derived from an EMBL/GenBank/DDBJ whole genome shotgun (WGS) entry which is preliminary data.</text>
</comment>
<keyword evidence="2" id="KW-1185">Reference proteome</keyword>